<dbReference type="GO" id="GO:0010133">
    <property type="term" value="P:L-proline catabolic process to L-glutamate"/>
    <property type="evidence" value="ECO:0007669"/>
    <property type="project" value="TreeGrafter"/>
</dbReference>
<evidence type="ECO:0000313" key="3">
    <source>
        <dbReference type="EMBL" id="KAG1799904.1"/>
    </source>
</evidence>
<gene>
    <name evidence="3" type="ORF">HD556DRAFT_1439572</name>
</gene>
<organism evidence="3 4">
    <name type="scientific">Suillus plorans</name>
    <dbReference type="NCBI Taxonomy" id="116603"/>
    <lineage>
        <taxon>Eukaryota</taxon>
        <taxon>Fungi</taxon>
        <taxon>Dikarya</taxon>
        <taxon>Basidiomycota</taxon>
        <taxon>Agaricomycotina</taxon>
        <taxon>Agaricomycetes</taxon>
        <taxon>Agaricomycetidae</taxon>
        <taxon>Boletales</taxon>
        <taxon>Suillineae</taxon>
        <taxon>Suillaceae</taxon>
        <taxon>Suillus</taxon>
    </lineage>
</organism>
<dbReference type="RefSeq" id="XP_041164127.1">
    <property type="nucleotide sequence ID" value="XM_041305976.1"/>
</dbReference>
<dbReference type="GO" id="GO:0003842">
    <property type="term" value="F:L-glutamate gamma-semialdehyde dehydrogenase activity"/>
    <property type="evidence" value="ECO:0007669"/>
    <property type="project" value="TreeGrafter"/>
</dbReference>
<evidence type="ECO:0000313" key="4">
    <source>
        <dbReference type="Proteomes" id="UP000719766"/>
    </source>
</evidence>
<proteinExistence type="predicted"/>
<dbReference type="AlphaFoldDB" id="A0A9P7DPN6"/>
<dbReference type="GO" id="GO:0005759">
    <property type="term" value="C:mitochondrial matrix"/>
    <property type="evidence" value="ECO:0007669"/>
    <property type="project" value="TreeGrafter"/>
</dbReference>
<evidence type="ECO:0000256" key="1">
    <source>
        <dbReference type="ARBA" id="ARBA00023002"/>
    </source>
</evidence>
<dbReference type="PANTHER" id="PTHR42862">
    <property type="entry name" value="DELTA-1-PYRROLINE-5-CARBOXYLATE DEHYDROGENASE 1, ISOFORM A-RELATED"/>
    <property type="match status" value="1"/>
</dbReference>
<accession>A0A9P7DPN6</accession>
<keyword evidence="1" id="KW-0560">Oxidoreductase</keyword>
<dbReference type="PANTHER" id="PTHR42862:SF1">
    <property type="entry name" value="DELTA-1-PYRROLINE-5-CARBOXYLATE DEHYDROGENASE 2, ISOFORM A-RELATED"/>
    <property type="match status" value="1"/>
</dbReference>
<dbReference type="Proteomes" id="UP000719766">
    <property type="component" value="Unassembled WGS sequence"/>
</dbReference>
<protein>
    <submittedName>
        <fullName evidence="3">Uncharacterized protein</fullName>
    </submittedName>
</protein>
<sequence>MRPDVSTTFQAYVYDDANYEKTLELVDNTSHNALTSSIFSADRKAFLTATDTELCNAASDVYYNEKCTGAIVG</sequence>
<name>A0A9P7DPN6_9AGAM</name>
<dbReference type="Gene3D" id="3.40.309.10">
    <property type="entry name" value="Aldehyde Dehydrogenase, Chain A, domain 2"/>
    <property type="match status" value="1"/>
</dbReference>
<dbReference type="InterPro" id="IPR016163">
    <property type="entry name" value="Ald_DH_C"/>
</dbReference>
<comment type="caution">
    <text evidence="3">The sequence shown here is derived from an EMBL/GenBank/DDBJ whole genome shotgun (WGS) entry which is preliminary data.</text>
</comment>
<dbReference type="GeneID" id="64599740"/>
<keyword evidence="2" id="KW-0520">NAD</keyword>
<evidence type="ECO:0000256" key="2">
    <source>
        <dbReference type="ARBA" id="ARBA00023027"/>
    </source>
</evidence>
<dbReference type="EMBL" id="JABBWE010000010">
    <property type="protein sequence ID" value="KAG1799904.1"/>
    <property type="molecule type" value="Genomic_DNA"/>
</dbReference>
<dbReference type="OrthoDB" id="2606812at2759"/>
<reference evidence="3" key="1">
    <citation type="journal article" date="2020" name="New Phytol.">
        <title>Comparative genomics reveals dynamic genome evolution in host specialist ectomycorrhizal fungi.</title>
        <authorList>
            <person name="Lofgren L.A."/>
            <person name="Nguyen N.H."/>
            <person name="Vilgalys R."/>
            <person name="Ruytinx J."/>
            <person name="Liao H.L."/>
            <person name="Branco S."/>
            <person name="Kuo A."/>
            <person name="LaButti K."/>
            <person name="Lipzen A."/>
            <person name="Andreopoulos W."/>
            <person name="Pangilinan J."/>
            <person name="Riley R."/>
            <person name="Hundley H."/>
            <person name="Na H."/>
            <person name="Barry K."/>
            <person name="Grigoriev I.V."/>
            <person name="Stajich J.E."/>
            <person name="Kennedy P.G."/>
        </authorList>
    </citation>
    <scope>NUCLEOTIDE SEQUENCE</scope>
    <source>
        <strain evidence="3">S12</strain>
    </source>
</reference>
<dbReference type="InterPro" id="IPR050485">
    <property type="entry name" value="Proline_metab_enzyme"/>
</dbReference>
<keyword evidence="4" id="KW-1185">Reference proteome</keyword>